<protein>
    <recommendedName>
        <fullName evidence="3">Outer membrane protein beta-barrel domain-containing protein</fullName>
    </recommendedName>
</protein>
<keyword evidence="1 2" id="KW-0732">Signal</keyword>
<organism evidence="4 5">
    <name type="scientific">Pedobacter endophyticus</name>
    <dbReference type="NCBI Taxonomy" id="2789740"/>
    <lineage>
        <taxon>Bacteria</taxon>
        <taxon>Pseudomonadati</taxon>
        <taxon>Bacteroidota</taxon>
        <taxon>Sphingobacteriia</taxon>
        <taxon>Sphingobacteriales</taxon>
        <taxon>Sphingobacteriaceae</taxon>
        <taxon>Pedobacter</taxon>
    </lineage>
</organism>
<feature type="chain" id="PRO_5032412132" description="Outer membrane protein beta-barrel domain-containing protein" evidence="2">
    <location>
        <begin position="26"/>
        <end position="171"/>
    </location>
</feature>
<gene>
    <name evidence="4" type="ORF">IZT61_03235</name>
</gene>
<dbReference type="Proteomes" id="UP000594759">
    <property type="component" value="Chromosome"/>
</dbReference>
<dbReference type="AlphaFoldDB" id="A0A7S9L0M7"/>
<dbReference type="SUPFAM" id="SSF56925">
    <property type="entry name" value="OMPA-like"/>
    <property type="match status" value="1"/>
</dbReference>
<reference evidence="4 5" key="1">
    <citation type="submission" date="2020-11" db="EMBL/GenBank/DDBJ databases">
        <title>Pedobacter endophytica, an endophytic bacteria isolated form Carex pumila.</title>
        <authorList>
            <person name="Peng Y."/>
            <person name="Jiang L."/>
            <person name="Lee J."/>
        </authorList>
    </citation>
    <scope>NUCLEOTIDE SEQUENCE [LARGE SCALE GENOMIC DNA]</scope>
    <source>
        <strain evidence="4 5">JBR3-12</strain>
    </source>
</reference>
<evidence type="ECO:0000256" key="1">
    <source>
        <dbReference type="ARBA" id="ARBA00022729"/>
    </source>
</evidence>
<keyword evidence="5" id="KW-1185">Reference proteome</keyword>
<feature type="domain" description="Outer membrane protein beta-barrel" evidence="3">
    <location>
        <begin position="11"/>
        <end position="169"/>
    </location>
</feature>
<evidence type="ECO:0000313" key="4">
    <source>
        <dbReference type="EMBL" id="QPH40306.1"/>
    </source>
</evidence>
<dbReference type="Pfam" id="PF13505">
    <property type="entry name" value="OMP_b-brl"/>
    <property type="match status" value="1"/>
</dbReference>
<sequence length="171" mass="17842">MKTITKIIATSAAVVALFFTTNANAQSRNFGIGLNVGVPTSDAYNVAIGGDLRYQFNVDKQLSIPVTAGYTHLNGKEIGDSGVNYPSFGYIPVKVGAKYFFNDSGAGAYGLAELGAGFGTNEGSGTSFVYSPAIGYAWSNGLDLGIKYEGLAQDGTSTGYVGLRLAYGFKL</sequence>
<name>A0A7S9L0M7_9SPHI</name>
<proteinExistence type="predicted"/>
<evidence type="ECO:0000259" key="3">
    <source>
        <dbReference type="Pfam" id="PF13505"/>
    </source>
</evidence>
<dbReference type="KEGG" id="pex:IZT61_03235"/>
<evidence type="ECO:0000313" key="5">
    <source>
        <dbReference type="Proteomes" id="UP000594759"/>
    </source>
</evidence>
<evidence type="ECO:0000256" key="2">
    <source>
        <dbReference type="SAM" id="SignalP"/>
    </source>
</evidence>
<feature type="signal peptide" evidence="2">
    <location>
        <begin position="1"/>
        <end position="25"/>
    </location>
</feature>
<dbReference type="RefSeq" id="WP_196099762.1">
    <property type="nucleotide sequence ID" value="NZ_CP064939.1"/>
</dbReference>
<dbReference type="EMBL" id="CP064939">
    <property type="protein sequence ID" value="QPH40306.1"/>
    <property type="molecule type" value="Genomic_DNA"/>
</dbReference>
<dbReference type="InterPro" id="IPR027385">
    <property type="entry name" value="Beta-barrel_OMP"/>
</dbReference>
<dbReference type="InterPro" id="IPR011250">
    <property type="entry name" value="OMP/PagP_B-barrel"/>
</dbReference>
<accession>A0A7S9L0M7</accession>